<dbReference type="Proteomes" id="UP001500742">
    <property type="component" value="Unassembled WGS sequence"/>
</dbReference>
<evidence type="ECO:0000256" key="2">
    <source>
        <dbReference type="ARBA" id="ARBA00023125"/>
    </source>
</evidence>
<reference evidence="6" key="1">
    <citation type="journal article" date="2019" name="Int. J. Syst. Evol. Microbiol.">
        <title>The Global Catalogue of Microorganisms (GCM) 10K type strain sequencing project: providing services to taxonomists for standard genome sequencing and annotation.</title>
        <authorList>
            <consortium name="The Broad Institute Genomics Platform"/>
            <consortium name="The Broad Institute Genome Sequencing Center for Infectious Disease"/>
            <person name="Wu L."/>
            <person name="Ma J."/>
        </authorList>
    </citation>
    <scope>NUCLEOTIDE SEQUENCE [LARGE SCALE GENOMIC DNA]</scope>
    <source>
        <strain evidence="6">JCM 16601</strain>
    </source>
</reference>
<feature type="domain" description="HTH araC/xylS-type" evidence="4">
    <location>
        <begin position="197"/>
        <end position="295"/>
    </location>
</feature>
<comment type="caution">
    <text evidence="5">The sequence shown here is derived from an EMBL/GenBank/DDBJ whole genome shotgun (WGS) entry which is preliminary data.</text>
</comment>
<sequence length="296" mass="34347">MSRIIPQLTSAQFLSEMGISGWDEDDFFVLHDQLPPRYLIQYPFRFNDYAIAIITEGSMYFSVNLQEYEAVKNTLVILTPTMLSSGMTTQSDDFNISGLLFRKEFLTESLADSQFLQKFRFLDANALPKVAIASNQIDNLLHYFSIIEQLAEKKEHPHRKKIIRNQIESFLYEVDAIYQPEAALIQGKFSRKDELNQRFHYMLALHFREQRSVSFYADQLHVTAKYLSETIKEISGKTAGELIEDMVVLEAKVLLKNSQLSIVQVADSLHFNDQFFFSQYFKKRTGVSPSDYRNQV</sequence>
<dbReference type="InterPro" id="IPR009057">
    <property type="entry name" value="Homeodomain-like_sf"/>
</dbReference>
<protein>
    <submittedName>
        <fullName evidence="5">Helix-turn-helix domain-containing protein</fullName>
    </submittedName>
</protein>
<proteinExistence type="predicted"/>
<keyword evidence="6" id="KW-1185">Reference proteome</keyword>
<gene>
    <name evidence="5" type="ORF">GCM10022210_49490</name>
</gene>
<keyword evidence="3" id="KW-0804">Transcription</keyword>
<organism evidence="5 6">
    <name type="scientific">Mucilaginibacter dorajii</name>
    <dbReference type="NCBI Taxonomy" id="692994"/>
    <lineage>
        <taxon>Bacteria</taxon>
        <taxon>Pseudomonadati</taxon>
        <taxon>Bacteroidota</taxon>
        <taxon>Sphingobacteriia</taxon>
        <taxon>Sphingobacteriales</taxon>
        <taxon>Sphingobacteriaceae</taxon>
        <taxon>Mucilaginibacter</taxon>
    </lineage>
</organism>
<evidence type="ECO:0000259" key="4">
    <source>
        <dbReference type="PROSITE" id="PS01124"/>
    </source>
</evidence>
<dbReference type="InterPro" id="IPR018060">
    <property type="entry name" value="HTH_AraC"/>
</dbReference>
<dbReference type="EMBL" id="BAAAZC010000031">
    <property type="protein sequence ID" value="GAA3990097.1"/>
    <property type="molecule type" value="Genomic_DNA"/>
</dbReference>
<dbReference type="SUPFAM" id="SSF46689">
    <property type="entry name" value="Homeodomain-like"/>
    <property type="match status" value="1"/>
</dbReference>
<dbReference type="SMART" id="SM00342">
    <property type="entry name" value="HTH_ARAC"/>
    <property type="match status" value="1"/>
</dbReference>
<dbReference type="RefSeq" id="WP_259086773.1">
    <property type="nucleotide sequence ID" value="NZ_BAAAZC010000031.1"/>
</dbReference>
<dbReference type="InterPro" id="IPR003313">
    <property type="entry name" value="AraC-bd"/>
</dbReference>
<dbReference type="PROSITE" id="PS01124">
    <property type="entry name" value="HTH_ARAC_FAMILY_2"/>
    <property type="match status" value="1"/>
</dbReference>
<dbReference type="InterPro" id="IPR037923">
    <property type="entry name" value="HTH-like"/>
</dbReference>
<dbReference type="Pfam" id="PF02311">
    <property type="entry name" value="AraC_binding"/>
    <property type="match status" value="1"/>
</dbReference>
<keyword evidence="2" id="KW-0238">DNA-binding</keyword>
<evidence type="ECO:0000313" key="6">
    <source>
        <dbReference type="Proteomes" id="UP001500742"/>
    </source>
</evidence>
<dbReference type="PANTHER" id="PTHR43280:SF32">
    <property type="entry name" value="TRANSCRIPTIONAL REGULATORY PROTEIN"/>
    <property type="match status" value="1"/>
</dbReference>
<evidence type="ECO:0000313" key="5">
    <source>
        <dbReference type="EMBL" id="GAA3990097.1"/>
    </source>
</evidence>
<dbReference type="SUPFAM" id="SSF51215">
    <property type="entry name" value="Regulatory protein AraC"/>
    <property type="match status" value="1"/>
</dbReference>
<name>A0ABP7QZ87_9SPHI</name>
<dbReference type="Gene3D" id="1.10.10.60">
    <property type="entry name" value="Homeodomain-like"/>
    <property type="match status" value="1"/>
</dbReference>
<dbReference type="Pfam" id="PF12833">
    <property type="entry name" value="HTH_18"/>
    <property type="match status" value="1"/>
</dbReference>
<keyword evidence="1" id="KW-0805">Transcription regulation</keyword>
<dbReference type="PANTHER" id="PTHR43280">
    <property type="entry name" value="ARAC-FAMILY TRANSCRIPTIONAL REGULATOR"/>
    <property type="match status" value="1"/>
</dbReference>
<evidence type="ECO:0000256" key="1">
    <source>
        <dbReference type="ARBA" id="ARBA00023015"/>
    </source>
</evidence>
<evidence type="ECO:0000256" key="3">
    <source>
        <dbReference type="ARBA" id="ARBA00023163"/>
    </source>
</evidence>
<accession>A0ABP7QZ87</accession>